<evidence type="ECO:0000256" key="2">
    <source>
        <dbReference type="ARBA" id="ARBA00034247"/>
    </source>
</evidence>
<reference evidence="6 7" key="2">
    <citation type="journal article" date="2021" name="Int. J. Syst. Evol. Microbiol.">
        <title>Isolation and Polyphasic Characterization of Desulfuromonas versatilis sp. Nov., an Electrogenic Bacteria Capable of Versatile Metabolism Isolated from a Graphene Oxide-Reducing Enrichment Culture.</title>
        <authorList>
            <person name="Xie L."/>
            <person name="Yoshida N."/>
            <person name="Ishii S."/>
            <person name="Meng L."/>
        </authorList>
    </citation>
    <scope>NUCLEOTIDE SEQUENCE [LARGE SCALE GENOMIC DNA]</scope>
    <source>
        <strain evidence="6 7">NIT-T3</strain>
    </source>
</reference>
<sequence>MNAIQELLKDNVKLPSPPAIAVRILDAVKKGDSSFGELARIISADPALTAKILKVSNSSFYALSFEVTSIEKALSVLGVEVLKNIALSFVIAKQLRGKGEGGFDFDFFWKRAITAAVAAELVAGLIRRKNDDTFVTGLLQDIGIAVMYFSRPALYLKVLEKKQAGSVATCEVEQGVFGFDHQQLGAELLRAWGLPETIHAPVACHHQCGEVPAALRVQADILLLADKISSVYHGSHSAGKIQQIKALLGDRYKIGGEQIEKLIDSVAEKSVEILSSFEIDPGDMRPFSQILQEANEELGKLNLSYEQLVMEYKQAKEKAERLAQEVMEANEKLREMAFKDGLTGLFNHRYFQELMDKELSRAVRYERPFSLVLFDIDHFKKINDTYGHPRGDIVLKTMGAMIGKFMRTADIAARYGGEEFAVVLPETDIKGARVMAERLRRGIEQNEVLAEGETIRVTVSIGITSFVPGMPIKGKAEMIDAADRALYQSKRQGRNRVSLEELPGAAA</sequence>
<dbReference type="SMART" id="SM00267">
    <property type="entry name" value="GGDEF"/>
    <property type="match status" value="1"/>
</dbReference>
<comment type="catalytic activity">
    <reaction evidence="2">
        <text>2 GTP = 3',3'-c-di-GMP + 2 diphosphate</text>
        <dbReference type="Rhea" id="RHEA:24898"/>
        <dbReference type="ChEBI" id="CHEBI:33019"/>
        <dbReference type="ChEBI" id="CHEBI:37565"/>
        <dbReference type="ChEBI" id="CHEBI:58805"/>
        <dbReference type="EC" id="2.7.7.65"/>
    </reaction>
</comment>
<dbReference type="Proteomes" id="UP001319827">
    <property type="component" value="Chromosome"/>
</dbReference>
<keyword evidence="3" id="KW-0175">Coiled coil</keyword>
<evidence type="ECO:0000313" key="6">
    <source>
        <dbReference type="EMBL" id="BCR03425.1"/>
    </source>
</evidence>
<organism evidence="6 7">
    <name type="scientific">Desulfuromonas versatilis</name>
    <dbReference type="NCBI Taxonomy" id="2802975"/>
    <lineage>
        <taxon>Bacteria</taxon>
        <taxon>Pseudomonadati</taxon>
        <taxon>Thermodesulfobacteriota</taxon>
        <taxon>Desulfuromonadia</taxon>
        <taxon>Desulfuromonadales</taxon>
        <taxon>Desulfuromonadaceae</taxon>
        <taxon>Desulfuromonas</taxon>
    </lineage>
</organism>
<dbReference type="InterPro" id="IPR050469">
    <property type="entry name" value="Diguanylate_Cyclase"/>
</dbReference>
<dbReference type="PROSITE" id="PS50887">
    <property type="entry name" value="GGDEF"/>
    <property type="match status" value="1"/>
</dbReference>
<dbReference type="PROSITE" id="PS51833">
    <property type="entry name" value="HDOD"/>
    <property type="match status" value="1"/>
</dbReference>
<dbReference type="PANTHER" id="PTHR45138:SF9">
    <property type="entry name" value="DIGUANYLATE CYCLASE DGCM-RELATED"/>
    <property type="match status" value="1"/>
</dbReference>
<evidence type="ECO:0000259" key="4">
    <source>
        <dbReference type="PROSITE" id="PS50887"/>
    </source>
</evidence>
<dbReference type="PANTHER" id="PTHR45138">
    <property type="entry name" value="REGULATORY COMPONENTS OF SENSORY TRANSDUCTION SYSTEM"/>
    <property type="match status" value="1"/>
</dbReference>
<dbReference type="CDD" id="cd01949">
    <property type="entry name" value="GGDEF"/>
    <property type="match status" value="1"/>
</dbReference>
<dbReference type="EC" id="2.7.7.65" evidence="1"/>
<dbReference type="Pfam" id="PF08668">
    <property type="entry name" value="HDOD"/>
    <property type="match status" value="1"/>
</dbReference>
<feature type="domain" description="HDOD" evidence="5">
    <location>
        <begin position="14"/>
        <end position="208"/>
    </location>
</feature>
<feature type="domain" description="GGDEF" evidence="4">
    <location>
        <begin position="367"/>
        <end position="502"/>
    </location>
</feature>
<reference evidence="6 7" key="1">
    <citation type="journal article" date="2016" name="C (Basel)">
        <title>Selective Growth of and Electricity Production by Marine Exoelectrogenic Bacteria in Self-Aggregated Hydrogel of Microbially Reduced Graphene Oxide.</title>
        <authorList>
            <person name="Yoshida N."/>
            <person name="Goto Y."/>
            <person name="Miyata Y."/>
        </authorList>
    </citation>
    <scope>NUCLEOTIDE SEQUENCE [LARGE SCALE GENOMIC DNA]</scope>
    <source>
        <strain evidence="6 7">NIT-T3</strain>
    </source>
</reference>
<evidence type="ECO:0000256" key="1">
    <source>
        <dbReference type="ARBA" id="ARBA00012528"/>
    </source>
</evidence>
<dbReference type="InterPro" id="IPR013976">
    <property type="entry name" value="HDOD"/>
</dbReference>
<proteinExistence type="predicted"/>
<gene>
    <name evidence="6" type="ORF">DESUT3_04940</name>
</gene>
<feature type="coiled-coil region" evidence="3">
    <location>
        <begin position="291"/>
        <end position="339"/>
    </location>
</feature>
<accession>A0ABN6DTF5</accession>
<dbReference type="SUPFAM" id="SSF55073">
    <property type="entry name" value="Nucleotide cyclase"/>
    <property type="match status" value="1"/>
</dbReference>
<dbReference type="RefSeq" id="WP_221250898.1">
    <property type="nucleotide sequence ID" value="NZ_AP024355.1"/>
</dbReference>
<dbReference type="SUPFAM" id="SSF109604">
    <property type="entry name" value="HD-domain/PDEase-like"/>
    <property type="match status" value="1"/>
</dbReference>
<dbReference type="NCBIfam" id="TIGR00254">
    <property type="entry name" value="GGDEF"/>
    <property type="match status" value="1"/>
</dbReference>
<name>A0ABN6DTF5_9BACT</name>
<dbReference type="Gene3D" id="1.10.3210.10">
    <property type="entry name" value="Hypothetical protein af1432"/>
    <property type="match status" value="1"/>
</dbReference>
<dbReference type="Pfam" id="PF00990">
    <property type="entry name" value="GGDEF"/>
    <property type="match status" value="1"/>
</dbReference>
<evidence type="ECO:0000259" key="5">
    <source>
        <dbReference type="PROSITE" id="PS51833"/>
    </source>
</evidence>
<evidence type="ECO:0000313" key="7">
    <source>
        <dbReference type="Proteomes" id="UP001319827"/>
    </source>
</evidence>
<dbReference type="InterPro" id="IPR000160">
    <property type="entry name" value="GGDEF_dom"/>
</dbReference>
<evidence type="ECO:0000256" key="3">
    <source>
        <dbReference type="SAM" id="Coils"/>
    </source>
</evidence>
<dbReference type="InterPro" id="IPR043128">
    <property type="entry name" value="Rev_trsase/Diguanyl_cyclase"/>
</dbReference>
<keyword evidence="7" id="KW-1185">Reference proteome</keyword>
<dbReference type="Gene3D" id="3.30.70.270">
    <property type="match status" value="1"/>
</dbReference>
<dbReference type="EMBL" id="AP024355">
    <property type="protein sequence ID" value="BCR03425.1"/>
    <property type="molecule type" value="Genomic_DNA"/>
</dbReference>
<protein>
    <recommendedName>
        <fullName evidence="1">diguanylate cyclase</fullName>
        <ecNumber evidence="1">2.7.7.65</ecNumber>
    </recommendedName>
</protein>
<dbReference type="InterPro" id="IPR029787">
    <property type="entry name" value="Nucleotide_cyclase"/>
</dbReference>